<gene>
    <name evidence="4" type="ordered locus">CNK02430</name>
</gene>
<feature type="region of interest" description="Disordered" evidence="1">
    <location>
        <begin position="90"/>
        <end position="131"/>
    </location>
</feature>
<feature type="compositionally biased region" description="Polar residues" evidence="1">
    <location>
        <begin position="93"/>
        <end position="107"/>
    </location>
</feature>
<evidence type="ECO:0000259" key="3">
    <source>
        <dbReference type="Pfam" id="PF16787"/>
    </source>
</evidence>
<dbReference type="InParanoid" id="Q5K9C5"/>
<feature type="region of interest" description="Disordered" evidence="1">
    <location>
        <begin position="849"/>
        <end position="884"/>
    </location>
</feature>
<dbReference type="InterPro" id="IPR022210">
    <property type="entry name" value="TF_GCR1-like"/>
</dbReference>
<feature type="compositionally biased region" description="Acidic residues" evidence="1">
    <location>
        <begin position="213"/>
        <end position="224"/>
    </location>
</feature>
<feature type="compositionally biased region" description="Acidic residues" evidence="1">
    <location>
        <begin position="163"/>
        <end position="188"/>
    </location>
</feature>
<accession>Q5K9C5</accession>
<feature type="compositionally biased region" description="Basic and acidic residues" evidence="1">
    <location>
        <begin position="263"/>
        <end position="272"/>
    </location>
</feature>
<protein>
    <recommendedName>
        <fullName evidence="6">Ndc10 domain-containing protein</fullName>
    </recommendedName>
</protein>
<dbReference type="Pfam" id="PF16787">
    <property type="entry name" value="NDC10_II"/>
    <property type="match status" value="1"/>
</dbReference>
<reference evidence="4 5" key="1">
    <citation type="journal article" date="2005" name="Science">
        <title>The genome of the basidiomycetous yeast and human pathogen Cryptococcus neoformans.</title>
        <authorList>
            <person name="Loftus B.J."/>
            <person name="Fung E."/>
            <person name="Roncaglia P."/>
            <person name="Rowley D."/>
            <person name="Amedeo P."/>
            <person name="Bruno D."/>
            <person name="Vamathevan J."/>
            <person name="Miranda M."/>
            <person name="Anderson I.J."/>
            <person name="Fraser J.A."/>
            <person name="Allen J.E."/>
            <person name="Bosdet I.E."/>
            <person name="Brent M.R."/>
            <person name="Chiu R."/>
            <person name="Doering T.L."/>
            <person name="Donlin M.J."/>
            <person name="D'Souza C.A."/>
            <person name="Fox D.S."/>
            <person name="Grinberg V."/>
            <person name="Fu J."/>
            <person name="Fukushima M."/>
            <person name="Haas B.J."/>
            <person name="Huang J.C."/>
            <person name="Janbon G."/>
            <person name="Jones S.J."/>
            <person name="Koo H.L."/>
            <person name="Krzywinski M.I."/>
            <person name="Kwon-Chung J.K."/>
            <person name="Lengeler K.B."/>
            <person name="Maiti R."/>
            <person name="Marra M.A."/>
            <person name="Marra R.E."/>
            <person name="Mathewson C.A."/>
            <person name="Mitchell T.G."/>
            <person name="Pertea M."/>
            <person name="Riggs F.R."/>
            <person name="Salzberg S.L."/>
            <person name="Schein J.E."/>
            <person name="Shvartsbeyn A."/>
            <person name="Shin H."/>
            <person name="Shumway M."/>
            <person name="Specht C.A."/>
            <person name="Suh B.B."/>
            <person name="Tenney A."/>
            <person name="Utterback T.R."/>
            <person name="Wickes B.L."/>
            <person name="Wortman J.R."/>
            <person name="Wye N.H."/>
            <person name="Kronstad J.W."/>
            <person name="Lodge J.K."/>
            <person name="Heitman J."/>
            <person name="Davis R.W."/>
            <person name="Fraser C.M."/>
            <person name="Hyman R.W."/>
        </authorList>
    </citation>
    <scope>NUCLEOTIDE SEQUENCE [LARGE SCALE GENOMIC DNA]</scope>
    <source>
        <strain evidence="5">JEC21 / ATCC MYA-565</strain>
    </source>
</reference>
<dbReference type="GO" id="GO:0000978">
    <property type="term" value="F:RNA polymerase II cis-regulatory region sequence-specific DNA binding"/>
    <property type="evidence" value="ECO:0000318"/>
    <property type="project" value="GO_Central"/>
</dbReference>
<dbReference type="VEuPathDB" id="FungiDB:CNK02430"/>
<dbReference type="OrthoDB" id="5148997at2759"/>
<feature type="compositionally biased region" description="Low complexity" evidence="1">
    <location>
        <begin position="861"/>
        <end position="876"/>
    </location>
</feature>
<dbReference type="Proteomes" id="UP000002149">
    <property type="component" value="Chromosome 11"/>
</dbReference>
<dbReference type="SUPFAM" id="SSF56349">
    <property type="entry name" value="DNA breaking-rejoining enzymes"/>
    <property type="match status" value="1"/>
</dbReference>
<dbReference type="PANTHER" id="PTHR37784">
    <property type="entry name" value="PROTEIN MSN1"/>
    <property type="match status" value="1"/>
</dbReference>
<dbReference type="Gene3D" id="1.10.443.20">
    <property type="entry name" value="Centromere DNA-binding protein complex CBF3 subunit, domain 2"/>
    <property type="match status" value="1"/>
</dbReference>
<feature type="domain" description="Transcription activator GCR1-like" evidence="2">
    <location>
        <begin position="950"/>
        <end position="1031"/>
    </location>
</feature>
<keyword evidence="5" id="KW-1185">Reference proteome</keyword>
<dbReference type="RefSeq" id="XP_024513734.1">
    <property type="nucleotide sequence ID" value="XM_024658079.1"/>
</dbReference>
<dbReference type="KEGG" id="cne:CNK02430"/>
<feature type="domain" description="Ndc10" evidence="3">
    <location>
        <begin position="399"/>
        <end position="725"/>
    </location>
</feature>
<evidence type="ECO:0000256" key="1">
    <source>
        <dbReference type="SAM" id="MobiDB-lite"/>
    </source>
</evidence>
<dbReference type="GO" id="GO:0000981">
    <property type="term" value="F:DNA-binding transcription factor activity, RNA polymerase II-specific"/>
    <property type="evidence" value="ECO:0000318"/>
    <property type="project" value="GO_Central"/>
</dbReference>
<evidence type="ECO:0008006" key="6">
    <source>
        <dbReference type="Google" id="ProtNLM"/>
    </source>
</evidence>
<name>Q5K9C5_CRYD1</name>
<dbReference type="Pfam" id="PF12550">
    <property type="entry name" value="GCR1_C"/>
    <property type="match status" value="1"/>
</dbReference>
<evidence type="ECO:0000313" key="4">
    <source>
        <dbReference type="EMBL" id="AAW46198.2"/>
    </source>
</evidence>
<dbReference type="InterPro" id="IPR031872">
    <property type="entry name" value="NDC10_II"/>
</dbReference>
<dbReference type="STRING" id="214684.Q5K9C5"/>
<feature type="compositionally biased region" description="Low complexity" evidence="1">
    <location>
        <begin position="114"/>
        <end position="130"/>
    </location>
</feature>
<dbReference type="InterPro" id="IPR011010">
    <property type="entry name" value="DNA_brk_join_enz"/>
</dbReference>
<dbReference type="AlphaFoldDB" id="Q5K9C5"/>
<organism evidence="4 5">
    <name type="scientific">Cryptococcus deneoformans (strain JEC21 / ATCC MYA-565)</name>
    <name type="common">Cryptococcus neoformans var. neoformans serotype D</name>
    <dbReference type="NCBI Taxonomy" id="214684"/>
    <lineage>
        <taxon>Eukaryota</taxon>
        <taxon>Fungi</taxon>
        <taxon>Dikarya</taxon>
        <taxon>Basidiomycota</taxon>
        <taxon>Agaricomycotina</taxon>
        <taxon>Tremellomycetes</taxon>
        <taxon>Tremellales</taxon>
        <taxon>Cryptococcaceae</taxon>
        <taxon>Cryptococcus</taxon>
        <taxon>Cryptococcus neoformans species complex</taxon>
    </lineage>
</organism>
<dbReference type="PANTHER" id="PTHR37784:SF2">
    <property type="entry name" value="HIGH-OSMOLARITY-INDUCED TRANSCRIPTION PROTEIN 1"/>
    <property type="match status" value="1"/>
</dbReference>
<feature type="region of interest" description="Disordered" evidence="1">
    <location>
        <begin position="143"/>
        <end position="290"/>
    </location>
</feature>
<sequence>MSGQGRRRSALPLQRQEVASTSAQTLAAIQDASEAGSKLGNSKCTTAQYEYRKRVFKQWTADNQIETGEQVNGAVLLHFMWDYVFTRPKNSRTKGFTSQAPSTTSVISLPILPNSNSSQHSAHSSNSNVSRLRNGSLAGRVCFGPESVRENGTPSTELAGLVELEEEDIDDSDDESSDNDREMEDDGVETSVRSIRDGPDLAAYLQVTVNDNSSDEDEEDENEVPEGLMRDVNDRIIPIGADMSKKKRNSAAKKSAVQGKNRSNMDETLQKKGEKRRTAEKRRLQPDPSLTQVELDETLNNVVEKHGNLSAATTREERIQLGLERIRNCQLSPAAVKTWYYAIVSLWTEQSVTNSGTGHPWTKQWHNLFTALHRVTEQRRKEKHVDKMMDTIFEGYQTRNEIQRSYGYYFQKGTPEALRDMVSQSFGLYNLFRGDSQKMVTLSELAALVLEEEGPTKCVAIVAVSRAGKRNTKGLAQYGAMLRAKDVFACPVWALSAWLFVRFNILPNRPPSSQSSFPSFAERKDWYDLPLLSQVRDPTKPISYKTQQEAMINALLAAGVFPSKSTHENRRTGARLAEKGELSIDDIARAGGWATVTLETTYLSAFPRKSMRVIAGHPKKKGFFVLPRAVVVPDTLKGQVFPEIKKWKTYLQQKNEELADGADAAGQKRKRGPKKMSGRHDFTAEMLLQLLEHLAESFLQDAVHWKARYPDHFIWRHPLFQSPEWLEFEQYARRQTALAEEDLVALPPSIKQAMPELLQGFQMLPSNQQQFQTQLDASFNRLREEVVDSIRNGFGDISKTLSAMESRNVSAMQESEARSRVEMARMLQRVFGAAAQSAGTTAHFYASQLSSPVPPSSMPQTSLSSAPEASASSTSEPGPPVMPSASFSMSPASFSPPPTTFAVPSFCVPPMGAMPSIPSTSYSLPAPCSNLPRLGSSCSSSGTVNKVLVMSKDVKTVTELWKEYDQGLPNSYPLRYIETGQYTFQDDPSASSSKNRKFFQRRLPIIQFIKELHRTRGWSCEEAAERLEEYRSREVIGLQKLGERIKQKTDAERTQML</sequence>
<evidence type="ECO:0000259" key="2">
    <source>
        <dbReference type="Pfam" id="PF12550"/>
    </source>
</evidence>
<dbReference type="InterPro" id="IPR052146">
    <property type="entry name" value="HOT1"/>
</dbReference>
<dbReference type="GeneID" id="3254543"/>
<dbReference type="PaxDb" id="214684-Q5K9C5"/>
<dbReference type="eggNOG" id="ENOG502SSBX">
    <property type="taxonomic scope" value="Eukaryota"/>
</dbReference>
<dbReference type="HOGENOM" id="CLU_313528_0_0_1"/>
<proteinExistence type="predicted"/>
<dbReference type="InterPro" id="IPR038279">
    <property type="entry name" value="Ndc10_dom2_sf"/>
</dbReference>
<dbReference type="GO" id="GO:0060963">
    <property type="term" value="P:positive regulation of ribosomal protein gene transcription by RNA polymerase II"/>
    <property type="evidence" value="ECO:0000318"/>
    <property type="project" value="GO_Central"/>
</dbReference>
<evidence type="ECO:0000313" key="5">
    <source>
        <dbReference type="Proteomes" id="UP000002149"/>
    </source>
</evidence>
<dbReference type="EMBL" id="AE017351">
    <property type="protein sequence ID" value="AAW46198.2"/>
    <property type="molecule type" value="Genomic_DNA"/>
</dbReference>